<protein>
    <submittedName>
        <fullName evidence="4">Oxidoreductase domain-containing protein</fullName>
    </submittedName>
</protein>
<dbReference type="Pfam" id="PF22725">
    <property type="entry name" value="GFO_IDH_MocA_C3"/>
    <property type="match status" value="1"/>
</dbReference>
<dbReference type="GO" id="GO:0016491">
    <property type="term" value="F:oxidoreductase activity"/>
    <property type="evidence" value="ECO:0007669"/>
    <property type="project" value="UniProtKB-KW"/>
</dbReference>
<dbReference type="GO" id="GO:0000166">
    <property type="term" value="F:nucleotide binding"/>
    <property type="evidence" value="ECO:0007669"/>
    <property type="project" value="InterPro"/>
</dbReference>
<dbReference type="PANTHER" id="PTHR43818:SF11">
    <property type="entry name" value="BCDNA.GH03377"/>
    <property type="match status" value="1"/>
</dbReference>
<dbReference type="Gene3D" id="3.40.50.720">
    <property type="entry name" value="NAD(P)-binding Rossmann-like Domain"/>
    <property type="match status" value="1"/>
</dbReference>
<dbReference type="AlphaFoldDB" id="W0FNJ7"/>
<dbReference type="InterPro" id="IPR000683">
    <property type="entry name" value="Gfo/Idh/MocA-like_OxRdtase_N"/>
</dbReference>
<feature type="domain" description="GFO/IDH/MocA-like oxidoreductase" evidence="3">
    <location>
        <begin position="134"/>
        <end position="268"/>
    </location>
</feature>
<organism evidence="4">
    <name type="scientific">uncultured bacterium Contig4</name>
    <dbReference type="NCBI Taxonomy" id="1393569"/>
    <lineage>
        <taxon>Bacteria</taxon>
        <taxon>environmental samples</taxon>
    </lineage>
</organism>
<dbReference type="Pfam" id="PF01408">
    <property type="entry name" value="GFO_IDH_MocA"/>
    <property type="match status" value="1"/>
</dbReference>
<dbReference type="PANTHER" id="PTHR43818">
    <property type="entry name" value="BCDNA.GH03377"/>
    <property type="match status" value="1"/>
</dbReference>
<keyword evidence="1" id="KW-0560">Oxidoreductase</keyword>
<evidence type="ECO:0000256" key="1">
    <source>
        <dbReference type="ARBA" id="ARBA00023002"/>
    </source>
</evidence>
<accession>W0FNJ7</accession>
<dbReference type="InterPro" id="IPR050463">
    <property type="entry name" value="Gfo/Idh/MocA_oxidrdct_glycsds"/>
</dbReference>
<dbReference type="InterPro" id="IPR055170">
    <property type="entry name" value="GFO_IDH_MocA-like_dom"/>
</dbReference>
<sequence>MTGIRKVKTAVIGCGMISSIYIRNLKNLFYIIDLVAVSNRTREAAEKQAAAFGIERVMTADEIAASDEIELVVNLTPPAAHYEVIRRMLLAGKHVYTEKMFTTDLEQARELIRIADEKGLYLGVAPDTVLGAGIQTARRILDTGLIGTPTSVQVCVNRNQSLNSETFRFLRSSGGSLPYDVGIYYIGAMLALLGPVKTVLAAGKPAPVHEVRQLFTDEPGTSWQIPGINVVSAALEFDSGVIGSVLFDGNSINATRHGFTVYGTDGILLVGDPNEFGGRCSLILPDGSETVIPFTHGYDGVNTIGEPQWFDGYGHRGIGAAEMAWAIRKGRRNNRCSREYGLHCMEVLMGMDESAASGRAYAPQSRFVMDPLPQGYYSSANGQRADAERSLTD</sequence>
<dbReference type="SUPFAM" id="SSF51735">
    <property type="entry name" value="NAD(P)-binding Rossmann-fold domains"/>
    <property type="match status" value="1"/>
</dbReference>
<name>W0FNJ7_9BACT</name>
<evidence type="ECO:0000259" key="2">
    <source>
        <dbReference type="Pfam" id="PF01408"/>
    </source>
</evidence>
<evidence type="ECO:0000313" key="4">
    <source>
        <dbReference type="EMBL" id="AHF25054.1"/>
    </source>
</evidence>
<feature type="domain" description="Gfo/Idh/MocA-like oxidoreductase N-terminal" evidence="2">
    <location>
        <begin position="8"/>
        <end position="124"/>
    </location>
</feature>
<evidence type="ECO:0000259" key="3">
    <source>
        <dbReference type="Pfam" id="PF22725"/>
    </source>
</evidence>
<dbReference type="SUPFAM" id="SSF55347">
    <property type="entry name" value="Glyceraldehyde-3-phosphate dehydrogenase-like, C-terminal domain"/>
    <property type="match status" value="1"/>
</dbReference>
<proteinExistence type="predicted"/>
<dbReference type="InterPro" id="IPR036291">
    <property type="entry name" value="NAD(P)-bd_dom_sf"/>
</dbReference>
<dbReference type="EMBL" id="KC246817">
    <property type="protein sequence ID" value="AHF25054.1"/>
    <property type="molecule type" value="Genomic_DNA"/>
</dbReference>
<reference evidence="4" key="1">
    <citation type="journal article" date="2013" name="PLoS ONE">
        <title>Metagenomic insights into the carbohydrate-active enzymes carried by the microorganisms adhering to solid digesta in the rumen of cows.</title>
        <authorList>
            <person name="Wang L."/>
            <person name="Hatem A."/>
            <person name="Catalyurek U.V."/>
            <person name="Morrison M."/>
            <person name="Yu Z."/>
        </authorList>
    </citation>
    <scope>NUCLEOTIDE SEQUENCE</scope>
</reference>
<dbReference type="Gene3D" id="3.30.360.10">
    <property type="entry name" value="Dihydrodipicolinate Reductase, domain 2"/>
    <property type="match status" value="1"/>
</dbReference>